<proteinExistence type="predicted"/>
<dbReference type="EnsemblPlants" id="Pp3c5_22531V3.1">
    <property type="protein sequence ID" value="PAC:32955336.CDS.1"/>
    <property type="gene ID" value="Pp3c5_22531"/>
</dbReference>
<organism evidence="2">
    <name type="scientific">Physcomitrium patens</name>
    <name type="common">Spreading-leaved earth moss</name>
    <name type="synonym">Physcomitrella patens</name>
    <dbReference type="NCBI Taxonomy" id="3218"/>
    <lineage>
        <taxon>Eukaryota</taxon>
        <taxon>Viridiplantae</taxon>
        <taxon>Streptophyta</taxon>
        <taxon>Embryophyta</taxon>
        <taxon>Bryophyta</taxon>
        <taxon>Bryophytina</taxon>
        <taxon>Bryopsida</taxon>
        <taxon>Funariidae</taxon>
        <taxon>Funariales</taxon>
        <taxon>Funariaceae</taxon>
        <taxon>Physcomitrium</taxon>
    </lineage>
</organism>
<keyword evidence="1" id="KW-0472">Membrane</keyword>
<protein>
    <recommendedName>
        <fullName evidence="5">Reverse transcriptase Ty1/copia-type domain-containing protein</fullName>
    </recommendedName>
</protein>
<evidence type="ECO:0000313" key="2">
    <source>
        <dbReference type="EMBL" id="PNR54357.1"/>
    </source>
</evidence>
<dbReference type="EMBL" id="ABEU02000005">
    <property type="protein sequence ID" value="PNR54357.1"/>
    <property type="molecule type" value="Genomic_DNA"/>
</dbReference>
<accession>A0A2K1KKQ6</accession>
<keyword evidence="1" id="KW-0812">Transmembrane</keyword>
<name>A0A2K1KKQ6_PHYPA</name>
<sequence length="176" mass="20804">MTCKNKDIEVYHHFIREIVTSKEINLDYIPTYSLSKNIFTKTLFETKFVQHKAKLSFINSSSTFYSKVYIIAIIASRSIRTNFSSFKSMSKSIIDSSTQNLSWKVKFHIQLIITSLYFSPILALLHNALSFQRLNNSLIQSKAFMFCSSKSFYYIFTIFLFIIYSKLYSFFYYIKF</sequence>
<feature type="transmembrane region" description="Helical" evidence="1">
    <location>
        <begin position="152"/>
        <end position="174"/>
    </location>
</feature>
<evidence type="ECO:0000256" key="1">
    <source>
        <dbReference type="SAM" id="Phobius"/>
    </source>
</evidence>
<reference evidence="2 4" key="2">
    <citation type="journal article" date="2018" name="Plant J.">
        <title>The Physcomitrella patens chromosome-scale assembly reveals moss genome structure and evolution.</title>
        <authorList>
            <person name="Lang D."/>
            <person name="Ullrich K.K."/>
            <person name="Murat F."/>
            <person name="Fuchs J."/>
            <person name="Jenkins J."/>
            <person name="Haas F.B."/>
            <person name="Piednoel M."/>
            <person name="Gundlach H."/>
            <person name="Van Bel M."/>
            <person name="Meyberg R."/>
            <person name="Vives C."/>
            <person name="Morata J."/>
            <person name="Symeonidi A."/>
            <person name="Hiss M."/>
            <person name="Muchero W."/>
            <person name="Kamisugi Y."/>
            <person name="Saleh O."/>
            <person name="Blanc G."/>
            <person name="Decker E.L."/>
            <person name="van Gessel N."/>
            <person name="Grimwood J."/>
            <person name="Hayes R.D."/>
            <person name="Graham S.W."/>
            <person name="Gunter L.E."/>
            <person name="McDaniel S.F."/>
            <person name="Hoernstein S.N.W."/>
            <person name="Larsson A."/>
            <person name="Li F.W."/>
            <person name="Perroud P.F."/>
            <person name="Phillips J."/>
            <person name="Ranjan P."/>
            <person name="Rokshar D.S."/>
            <person name="Rothfels C.J."/>
            <person name="Schneider L."/>
            <person name="Shu S."/>
            <person name="Stevenson D.W."/>
            <person name="Thummler F."/>
            <person name="Tillich M."/>
            <person name="Villarreal Aguilar J.C."/>
            <person name="Widiez T."/>
            <person name="Wong G.K."/>
            <person name="Wymore A."/>
            <person name="Zhang Y."/>
            <person name="Zimmer A.D."/>
            <person name="Quatrano R.S."/>
            <person name="Mayer K.F.X."/>
            <person name="Goodstein D."/>
            <person name="Casacuberta J.M."/>
            <person name="Vandepoele K."/>
            <person name="Reski R."/>
            <person name="Cuming A.C."/>
            <person name="Tuskan G.A."/>
            <person name="Maumus F."/>
            <person name="Salse J."/>
            <person name="Schmutz J."/>
            <person name="Rensing S.A."/>
        </authorList>
    </citation>
    <scope>NUCLEOTIDE SEQUENCE [LARGE SCALE GENOMIC DNA]</scope>
    <source>
        <strain evidence="3 4">cv. Gransden 2004</strain>
    </source>
</reference>
<feature type="transmembrane region" description="Helical" evidence="1">
    <location>
        <begin position="107"/>
        <end position="131"/>
    </location>
</feature>
<reference evidence="3" key="3">
    <citation type="submission" date="2020-12" db="UniProtKB">
        <authorList>
            <consortium name="EnsemblPlants"/>
        </authorList>
    </citation>
    <scope>IDENTIFICATION</scope>
</reference>
<dbReference type="InParanoid" id="A0A2K1KKQ6"/>
<dbReference type="Gramene" id="Pp3c5_22531V3.1">
    <property type="protein sequence ID" value="PAC:32955336.CDS.1"/>
    <property type="gene ID" value="Pp3c5_22531"/>
</dbReference>
<dbReference type="AlphaFoldDB" id="A0A2K1KKQ6"/>
<reference evidence="2 4" key="1">
    <citation type="journal article" date="2008" name="Science">
        <title>The Physcomitrella genome reveals evolutionary insights into the conquest of land by plants.</title>
        <authorList>
            <person name="Rensing S."/>
            <person name="Lang D."/>
            <person name="Zimmer A."/>
            <person name="Terry A."/>
            <person name="Salamov A."/>
            <person name="Shapiro H."/>
            <person name="Nishiyama T."/>
            <person name="Perroud P.-F."/>
            <person name="Lindquist E."/>
            <person name="Kamisugi Y."/>
            <person name="Tanahashi T."/>
            <person name="Sakakibara K."/>
            <person name="Fujita T."/>
            <person name="Oishi K."/>
            <person name="Shin-I T."/>
            <person name="Kuroki Y."/>
            <person name="Toyoda A."/>
            <person name="Suzuki Y."/>
            <person name="Hashimoto A."/>
            <person name="Yamaguchi K."/>
            <person name="Sugano A."/>
            <person name="Kohara Y."/>
            <person name="Fujiyama A."/>
            <person name="Anterola A."/>
            <person name="Aoki S."/>
            <person name="Ashton N."/>
            <person name="Barbazuk W.B."/>
            <person name="Barker E."/>
            <person name="Bennetzen J."/>
            <person name="Bezanilla M."/>
            <person name="Blankenship R."/>
            <person name="Cho S.H."/>
            <person name="Dutcher S."/>
            <person name="Estelle M."/>
            <person name="Fawcett J.A."/>
            <person name="Gundlach H."/>
            <person name="Hanada K."/>
            <person name="Heyl A."/>
            <person name="Hicks K.A."/>
            <person name="Hugh J."/>
            <person name="Lohr M."/>
            <person name="Mayer K."/>
            <person name="Melkozernov A."/>
            <person name="Murata T."/>
            <person name="Nelson D."/>
            <person name="Pils B."/>
            <person name="Prigge M."/>
            <person name="Reiss B."/>
            <person name="Renner T."/>
            <person name="Rombauts S."/>
            <person name="Rushton P."/>
            <person name="Sanderfoot A."/>
            <person name="Schween G."/>
            <person name="Shiu S.-H."/>
            <person name="Stueber K."/>
            <person name="Theodoulou F.L."/>
            <person name="Tu H."/>
            <person name="Van de Peer Y."/>
            <person name="Verrier P.J."/>
            <person name="Waters E."/>
            <person name="Wood A."/>
            <person name="Yang L."/>
            <person name="Cove D."/>
            <person name="Cuming A."/>
            <person name="Hasebe M."/>
            <person name="Lucas S."/>
            <person name="Mishler D.B."/>
            <person name="Reski R."/>
            <person name="Grigoriev I."/>
            <person name="Quatrano R.S."/>
            <person name="Boore J.L."/>
        </authorList>
    </citation>
    <scope>NUCLEOTIDE SEQUENCE [LARGE SCALE GENOMIC DNA]</scope>
    <source>
        <strain evidence="3 4">cv. Gransden 2004</strain>
    </source>
</reference>
<evidence type="ECO:0008006" key="5">
    <source>
        <dbReference type="Google" id="ProtNLM"/>
    </source>
</evidence>
<evidence type="ECO:0000313" key="4">
    <source>
        <dbReference type="Proteomes" id="UP000006727"/>
    </source>
</evidence>
<gene>
    <name evidence="2" type="ORF">PHYPA_008034</name>
</gene>
<keyword evidence="1" id="KW-1133">Transmembrane helix</keyword>
<keyword evidence="4" id="KW-1185">Reference proteome</keyword>
<evidence type="ECO:0000313" key="3">
    <source>
        <dbReference type="EnsemblPlants" id="PAC:32955336.CDS.1"/>
    </source>
</evidence>
<dbReference type="Proteomes" id="UP000006727">
    <property type="component" value="Chromosome 5"/>
</dbReference>